<accession>A0A6A3HW67</accession>
<evidence type="ECO:0000313" key="9">
    <source>
        <dbReference type="Proteomes" id="UP000435112"/>
    </source>
</evidence>
<dbReference type="EMBL" id="QXFT01003808">
    <property type="protein sequence ID" value="KAE9282489.1"/>
    <property type="molecule type" value="Genomic_DNA"/>
</dbReference>
<dbReference type="EMBL" id="QXFU01003753">
    <property type="protein sequence ID" value="KAE8972985.1"/>
    <property type="molecule type" value="Genomic_DNA"/>
</dbReference>
<proteinExistence type="inferred from homology"/>
<dbReference type="OrthoDB" id="111797at2759"/>
<dbReference type="Proteomes" id="UP000434957">
    <property type="component" value="Unassembled WGS sequence"/>
</dbReference>
<gene>
    <name evidence="6" type="ORF">PR002_g26340</name>
    <name evidence="7" type="ORF">PR003_g27394</name>
</gene>
<dbReference type="GO" id="GO:0005576">
    <property type="term" value="C:extracellular region"/>
    <property type="evidence" value="ECO:0007669"/>
    <property type="project" value="UniProtKB-SubCell"/>
</dbReference>
<evidence type="ECO:0000313" key="8">
    <source>
        <dbReference type="Proteomes" id="UP000434957"/>
    </source>
</evidence>
<comment type="similarity">
    <text evidence="2 5">Belongs to the RxLR effector family.</text>
</comment>
<dbReference type="InterPro" id="IPR031825">
    <property type="entry name" value="RXLR"/>
</dbReference>
<evidence type="ECO:0000313" key="6">
    <source>
        <dbReference type="EMBL" id="KAE8972985.1"/>
    </source>
</evidence>
<feature type="chain" id="PRO_5033920998" description="RxLR effector protein" evidence="5">
    <location>
        <begin position="22"/>
        <end position="157"/>
    </location>
</feature>
<name>A0A6A3HW67_9STRA</name>
<protein>
    <recommendedName>
        <fullName evidence="5">RxLR effector protein</fullName>
    </recommendedName>
</protein>
<dbReference type="Pfam" id="PF16810">
    <property type="entry name" value="RXLR"/>
    <property type="match status" value="1"/>
</dbReference>
<evidence type="ECO:0000256" key="1">
    <source>
        <dbReference type="ARBA" id="ARBA00004613"/>
    </source>
</evidence>
<evidence type="ECO:0000256" key="4">
    <source>
        <dbReference type="ARBA" id="ARBA00022729"/>
    </source>
</evidence>
<feature type="signal peptide" evidence="5">
    <location>
        <begin position="1"/>
        <end position="21"/>
    </location>
</feature>
<comment type="domain">
    <text evidence="5">The RxLR-dEER motif acts to carry the protein into the host cell cytoplasm through binding to cell surface phosphatidylinositol-3-phosphate.</text>
</comment>
<evidence type="ECO:0000256" key="5">
    <source>
        <dbReference type="RuleBase" id="RU367124"/>
    </source>
</evidence>
<evidence type="ECO:0000256" key="2">
    <source>
        <dbReference type="ARBA" id="ARBA00010400"/>
    </source>
</evidence>
<comment type="caution">
    <text evidence="6">The sequence shown here is derived from an EMBL/GenBank/DDBJ whole genome shotgun (WGS) entry which is preliminary data.</text>
</comment>
<comment type="subcellular location">
    <subcellularLocation>
        <location evidence="1 5">Secreted</location>
    </subcellularLocation>
</comment>
<keyword evidence="8" id="KW-1185">Reference proteome</keyword>
<evidence type="ECO:0000256" key="3">
    <source>
        <dbReference type="ARBA" id="ARBA00022525"/>
    </source>
</evidence>
<evidence type="ECO:0000313" key="7">
    <source>
        <dbReference type="EMBL" id="KAE9282489.1"/>
    </source>
</evidence>
<keyword evidence="4 5" id="KW-0732">Signal</keyword>
<comment type="function">
    <text evidence="5">Effector that suppresses plant defense responses during pathogen infection.</text>
</comment>
<organism evidence="6 9">
    <name type="scientific">Phytophthora rubi</name>
    <dbReference type="NCBI Taxonomy" id="129364"/>
    <lineage>
        <taxon>Eukaryota</taxon>
        <taxon>Sar</taxon>
        <taxon>Stramenopiles</taxon>
        <taxon>Oomycota</taxon>
        <taxon>Peronosporomycetes</taxon>
        <taxon>Peronosporales</taxon>
        <taxon>Peronosporaceae</taxon>
        <taxon>Phytophthora</taxon>
    </lineage>
</organism>
<reference evidence="6 9" key="1">
    <citation type="submission" date="2018-09" db="EMBL/GenBank/DDBJ databases">
        <title>Genomic investigation of the strawberry pathogen Phytophthora fragariae indicates pathogenicity is determined by transcriptional variation in three key races.</title>
        <authorList>
            <person name="Adams T.M."/>
            <person name="Armitage A.D."/>
            <person name="Sobczyk M.K."/>
            <person name="Bates H.J."/>
            <person name="Dunwell J.M."/>
            <person name="Nellist C.F."/>
            <person name="Harrison R.J."/>
        </authorList>
    </citation>
    <scope>NUCLEOTIDE SEQUENCE [LARGE SCALE GENOMIC DNA]</scope>
    <source>
        <strain evidence="6 9">SCRP324</strain>
        <strain evidence="7 8">SCRP333</strain>
    </source>
</reference>
<keyword evidence="3 5" id="KW-0964">Secreted</keyword>
<dbReference type="Proteomes" id="UP000435112">
    <property type="component" value="Unassembled WGS sequence"/>
</dbReference>
<sequence>MRLVLWVLLVTLVTLLSSSDASSTTNSDKKLASQLESSMEITPRILSVDYESNNKRSLRGESKKTETDEDGEERAIFVKYHGSIQNLKDKLRALNPFSTKSMEKRFAKLAAEGNTPDDYKKLYQIGTWSSRHWNRRFYEKYTAWYRVNYPNWRSSLP</sequence>
<dbReference type="AlphaFoldDB" id="A0A6A3HW67"/>